<dbReference type="PANTHER" id="PTHR34222:SF37">
    <property type="entry name" value="RETROTRANSPOSON GAG DOMAIN-CONTAINING PROTEIN"/>
    <property type="match status" value="1"/>
</dbReference>
<evidence type="ECO:0000313" key="3">
    <source>
        <dbReference type="Proteomes" id="UP000075243"/>
    </source>
</evidence>
<dbReference type="OMA" id="SKLWHIN"/>
<dbReference type="Gramene" id="C.cajan_28934.t">
    <property type="protein sequence ID" value="C.cajan_28934.t.cds1"/>
    <property type="gene ID" value="C.cajan_28934"/>
</dbReference>
<dbReference type="Pfam" id="PF14223">
    <property type="entry name" value="Retrotran_gag_2"/>
    <property type="match status" value="1"/>
</dbReference>
<protein>
    <recommendedName>
        <fullName evidence="1">Retrovirus-related Pol polyprotein from transposon TNT 1-94-like beta-barrel domain-containing protein</fullName>
    </recommendedName>
</protein>
<proteinExistence type="predicted"/>
<dbReference type="Proteomes" id="UP000075243">
    <property type="component" value="Unassembled WGS sequence"/>
</dbReference>
<evidence type="ECO:0000313" key="2">
    <source>
        <dbReference type="EMBL" id="KYP48672.1"/>
    </source>
</evidence>
<sequence>MEGEVVHPPPNNQFGDLQSIHSSYRLNGKNYLKWSQLIRTILKGKGKISHLTGAGPKEGDPNFKAWDEEDALIIAWLWNSMNTEISDTIMFLSTAKEIWDAIEQTYSKAKDAAQVYDVKVKTLAAKQGNKSVTEYANQLKSLWMELDHYRAIKTKCADDAAVLKEFIEQDRVYDFLVGLNPEFDQVRIQILGKSELPSFNEVVAIVRSEESRRNLMLESPIVESSAMVAKKEKNGQSKKSDLWCTYCNRPRHTQEKCWKLHGKPPNLELKGGTSRKGGQVYVAEKNEEKTNSSSILEPASLSQEEIERMRAFFSSLEKPSGTCSLAYSCMLPISFGFNVSKIIPSLWVLDSGATDHMTPSSKFFSTYFPCPSNKKIATADGTLITVAGIGNIHINPFITLKNVLHVPKLFTNLISVKKLTNDISCNVVFNNNFCVFQDKESGRTIGRARERNGLYLLEEPSLSISEKN</sequence>
<dbReference type="Pfam" id="PF22936">
    <property type="entry name" value="Pol_BBD"/>
    <property type="match status" value="1"/>
</dbReference>
<name>A0A151S1I8_CAJCA</name>
<reference evidence="2" key="1">
    <citation type="journal article" date="2012" name="Nat. Biotechnol.">
        <title>Draft genome sequence of pigeonpea (Cajanus cajan), an orphan legume crop of resource-poor farmers.</title>
        <authorList>
            <person name="Varshney R.K."/>
            <person name="Chen W."/>
            <person name="Li Y."/>
            <person name="Bharti A.K."/>
            <person name="Saxena R.K."/>
            <person name="Schlueter J.A."/>
            <person name="Donoghue M.T."/>
            <person name="Azam S."/>
            <person name="Fan G."/>
            <person name="Whaley A.M."/>
            <person name="Farmer A.D."/>
            <person name="Sheridan J."/>
            <person name="Iwata A."/>
            <person name="Tuteja R."/>
            <person name="Penmetsa R.V."/>
            <person name="Wu W."/>
            <person name="Upadhyaya H.D."/>
            <person name="Yang S.P."/>
            <person name="Shah T."/>
            <person name="Saxena K.B."/>
            <person name="Michael T."/>
            <person name="McCombie W.R."/>
            <person name="Yang B."/>
            <person name="Zhang G."/>
            <person name="Yang H."/>
            <person name="Wang J."/>
            <person name="Spillane C."/>
            <person name="Cook D.R."/>
            <person name="May G.D."/>
            <person name="Xu X."/>
            <person name="Jackson S.A."/>
        </authorList>
    </citation>
    <scope>NUCLEOTIDE SEQUENCE [LARGE SCALE GENOMIC DNA]</scope>
</reference>
<keyword evidence="3" id="KW-1185">Reference proteome</keyword>
<organism evidence="2 3">
    <name type="scientific">Cajanus cajan</name>
    <name type="common">Pigeon pea</name>
    <name type="synonym">Cajanus indicus</name>
    <dbReference type="NCBI Taxonomy" id="3821"/>
    <lineage>
        <taxon>Eukaryota</taxon>
        <taxon>Viridiplantae</taxon>
        <taxon>Streptophyta</taxon>
        <taxon>Embryophyta</taxon>
        <taxon>Tracheophyta</taxon>
        <taxon>Spermatophyta</taxon>
        <taxon>Magnoliopsida</taxon>
        <taxon>eudicotyledons</taxon>
        <taxon>Gunneridae</taxon>
        <taxon>Pentapetalae</taxon>
        <taxon>rosids</taxon>
        <taxon>fabids</taxon>
        <taxon>Fabales</taxon>
        <taxon>Fabaceae</taxon>
        <taxon>Papilionoideae</taxon>
        <taxon>50 kb inversion clade</taxon>
        <taxon>NPAAA clade</taxon>
        <taxon>indigoferoid/millettioid clade</taxon>
        <taxon>Phaseoleae</taxon>
        <taxon>Cajanus</taxon>
    </lineage>
</organism>
<gene>
    <name evidence="2" type="ORF">KK1_029653</name>
</gene>
<feature type="domain" description="Retrovirus-related Pol polyprotein from transposon TNT 1-94-like beta-barrel" evidence="1">
    <location>
        <begin position="347"/>
        <end position="421"/>
    </location>
</feature>
<dbReference type="AlphaFoldDB" id="A0A151S1I8"/>
<dbReference type="EMBL" id="KQ483494">
    <property type="protein sequence ID" value="KYP48672.1"/>
    <property type="molecule type" value="Genomic_DNA"/>
</dbReference>
<dbReference type="PANTHER" id="PTHR34222">
    <property type="entry name" value="GAG_PRE-INTEGRS DOMAIN-CONTAINING PROTEIN"/>
    <property type="match status" value="1"/>
</dbReference>
<accession>A0A151S1I8</accession>
<evidence type="ECO:0000259" key="1">
    <source>
        <dbReference type="Pfam" id="PF22936"/>
    </source>
</evidence>
<dbReference type="InterPro" id="IPR054722">
    <property type="entry name" value="PolX-like_BBD"/>
</dbReference>